<reference evidence="1" key="1">
    <citation type="submission" date="2019-08" db="EMBL/GenBank/DDBJ databases">
        <authorList>
            <person name="Kucharzyk K."/>
            <person name="Murdoch R.W."/>
            <person name="Higgins S."/>
            <person name="Loffler F."/>
        </authorList>
    </citation>
    <scope>NUCLEOTIDE SEQUENCE</scope>
</reference>
<dbReference type="InterPro" id="IPR013783">
    <property type="entry name" value="Ig-like_fold"/>
</dbReference>
<evidence type="ECO:0000313" key="1">
    <source>
        <dbReference type="EMBL" id="MPL79801.1"/>
    </source>
</evidence>
<dbReference type="PANTHER" id="PTHR37833">
    <property type="entry name" value="LIPOPROTEIN-RELATED"/>
    <property type="match status" value="1"/>
</dbReference>
<dbReference type="Gene3D" id="2.60.40.10">
    <property type="entry name" value="Immunoglobulins"/>
    <property type="match status" value="1"/>
</dbReference>
<proteinExistence type="predicted"/>
<gene>
    <name evidence="1" type="ORF">SDC9_25687</name>
</gene>
<dbReference type="AlphaFoldDB" id="A0A644ULL8"/>
<evidence type="ECO:0008006" key="2">
    <source>
        <dbReference type="Google" id="ProtNLM"/>
    </source>
</evidence>
<dbReference type="EMBL" id="VSSQ01000130">
    <property type="protein sequence ID" value="MPL79801.1"/>
    <property type="molecule type" value="Genomic_DNA"/>
</dbReference>
<comment type="caution">
    <text evidence="1">The sequence shown here is derived from an EMBL/GenBank/DDBJ whole genome shotgun (WGS) entry which is preliminary data.</text>
</comment>
<dbReference type="InterPro" id="IPR011467">
    <property type="entry name" value="DUF1573"/>
</dbReference>
<accession>A0A644ULL8</accession>
<name>A0A644ULL8_9ZZZZ</name>
<sequence>MKRLIKKCLNYSLIVYFFCFLVVISISANAQKNKVNSQPKITFETTSHDYGLIFAGEDGEVDFNFKNEGKSPLVISNIVSSCGCMLVKWSKDPIMPNQKGTIKVAYNTNIIGDIKRSITVSTNDQSQSRIVLILTGKVLAKAK</sequence>
<protein>
    <recommendedName>
        <fullName evidence="2">DUF1573 domain-containing protein</fullName>
    </recommendedName>
</protein>
<dbReference type="PANTHER" id="PTHR37833:SF1">
    <property type="entry name" value="SIGNAL PEPTIDE PROTEIN"/>
    <property type="match status" value="1"/>
</dbReference>
<organism evidence="1">
    <name type="scientific">bioreactor metagenome</name>
    <dbReference type="NCBI Taxonomy" id="1076179"/>
    <lineage>
        <taxon>unclassified sequences</taxon>
        <taxon>metagenomes</taxon>
        <taxon>ecological metagenomes</taxon>
    </lineage>
</organism>
<dbReference type="Pfam" id="PF07610">
    <property type="entry name" value="DUF1573"/>
    <property type="match status" value="1"/>
</dbReference>